<evidence type="ECO:0000313" key="1">
    <source>
        <dbReference type="EMBL" id="DAD77117.1"/>
    </source>
</evidence>
<protein>
    <submittedName>
        <fullName evidence="1">Uncharacterized protein</fullName>
    </submittedName>
</protein>
<sequence length="521" mass="54396">MADIFVAAGGGGGVSSDELTARAEHVLAGEGYVGVDTDDEAGVGTMSDNGSMQKTLRAGESVTVPRGFHDGSGTVTAVSLAEQTVGDAAPGDIVAGCKSWVRGARITGTMVEREGEQPTTGVTVSDGLVHVGMLPGAYRKSGRYGTPEVKAPVDTVARAAGLDGAKMLQGYTPLGVPGQIPVFNTMGPSGTDPRGSLTTEYGIDFNARTLWMSAPAHNAYYMRSDGYPHICMDSEALGDATAQQVLQGCTFTSEHGLKVPGAMYRWPLSGDIGGQKVMDAYENTAFAGDYGGRGRGVFMRMPGGSQIDPSCTWAWAPAPTILPQNIKAGVNVLGVWGSMVDYAATCVPFDGAHFDGVHLSGWADGYCDTSKRFSVGPIGRYQSVRTAYARSAIGGSSAGGGEPALLVWLLTPSVALQPFRRALVTVSYSTNTTIMGHGNGVNLWAGFSRVNGAQRSRTLEPIREAAASYLRAQSGRAVLEIPLDGVTEQGFLVVAAHGSNFRQRGGGGVFDAHLERIELIA</sequence>
<dbReference type="EMBL" id="BK014817">
    <property type="protein sequence ID" value="DAD77117.1"/>
    <property type="molecule type" value="Genomic_DNA"/>
</dbReference>
<proteinExistence type="predicted"/>
<organism evidence="1">
    <name type="scientific">Siphoviridae sp. ct0d96</name>
    <dbReference type="NCBI Taxonomy" id="2826268"/>
    <lineage>
        <taxon>Viruses</taxon>
        <taxon>Duplodnaviria</taxon>
        <taxon>Heunggongvirae</taxon>
        <taxon>Uroviricota</taxon>
        <taxon>Caudoviricetes</taxon>
    </lineage>
</organism>
<name>A0A8S5M4B2_9CAUD</name>
<accession>A0A8S5M4B2</accession>
<reference evidence="1" key="1">
    <citation type="journal article" date="2021" name="Proc. Natl. Acad. Sci. U.S.A.">
        <title>A Catalog of Tens of Thousands of Viruses from Human Metagenomes Reveals Hidden Associations with Chronic Diseases.</title>
        <authorList>
            <person name="Tisza M.J."/>
            <person name="Buck C.B."/>
        </authorList>
    </citation>
    <scope>NUCLEOTIDE SEQUENCE</scope>
    <source>
        <strain evidence="1">Ct0d96</strain>
    </source>
</reference>